<sequence>MSTLMATRFTLSKNVGQPLAYPTPYKSTVGALQYATLTPLKFAFCVNKLGQITIASTHVHWQAINELYSSP</sequence>
<keyword evidence="2" id="KW-1185">Reference proteome</keyword>
<gene>
    <name evidence="1" type="ORF">DCAF_LOCUS9042</name>
</gene>
<dbReference type="AlphaFoldDB" id="A0AAV1RFW0"/>
<reference evidence="1 2" key="1">
    <citation type="submission" date="2024-01" db="EMBL/GenBank/DDBJ databases">
        <authorList>
            <person name="Waweru B."/>
        </authorList>
    </citation>
    <scope>NUCLEOTIDE SEQUENCE [LARGE SCALE GENOMIC DNA]</scope>
</reference>
<protein>
    <submittedName>
        <fullName evidence="1">Uncharacterized protein</fullName>
    </submittedName>
</protein>
<name>A0AAV1RFW0_9ROSI</name>
<proteinExistence type="predicted"/>
<dbReference type="Proteomes" id="UP001314170">
    <property type="component" value="Unassembled WGS sequence"/>
</dbReference>
<organism evidence="1 2">
    <name type="scientific">Dovyalis caffra</name>
    <dbReference type="NCBI Taxonomy" id="77055"/>
    <lineage>
        <taxon>Eukaryota</taxon>
        <taxon>Viridiplantae</taxon>
        <taxon>Streptophyta</taxon>
        <taxon>Embryophyta</taxon>
        <taxon>Tracheophyta</taxon>
        <taxon>Spermatophyta</taxon>
        <taxon>Magnoliopsida</taxon>
        <taxon>eudicotyledons</taxon>
        <taxon>Gunneridae</taxon>
        <taxon>Pentapetalae</taxon>
        <taxon>rosids</taxon>
        <taxon>fabids</taxon>
        <taxon>Malpighiales</taxon>
        <taxon>Salicaceae</taxon>
        <taxon>Flacourtieae</taxon>
        <taxon>Dovyalis</taxon>
    </lineage>
</organism>
<accession>A0AAV1RFW0</accession>
<evidence type="ECO:0000313" key="1">
    <source>
        <dbReference type="EMBL" id="CAK7332559.1"/>
    </source>
</evidence>
<dbReference type="EMBL" id="CAWUPB010000913">
    <property type="protein sequence ID" value="CAK7332559.1"/>
    <property type="molecule type" value="Genomic_DNA"/>
</dbReference>
<evidence type="ECO:0000313" key="2">
    <source>
        <dbReference type="Proteomes" id="UP001314170"/>
    </source>
</evidence>
<comment type="caution">
    <text evidence="1">The sequence shown here is derived from an EMBL/GenBank/DDBJ whole genome shotgun (WGS) entry which is preliminary data.</text>
</comment>